<dbReference type="EMBL" id="CP131061">
    <property type="protein sequence ID" value="WNY27790.1"/>
    <property type="molecule type" value="Genomic_DNA"/>
</dbReference>
<evidence type="ECO:0000256" key="1">
    <source>
        <dbReference type="SAM" id="MobiDB-lite"/>
    </source>
</evidence>
<dbReference type="GeneID" id="89229028"/>
<name>A0AA96V8K6_9EURY</name>
<dbReference type="Proteomes" id="UP001304970">
    <property type="component" value="Chromosome"/>
</dbReference>
<dbReference type="SUPFAM" id="SSF101898">
    <property type="entry name" value="NHL repeat"/>
    <property type="match status" value="1"/>
</dbReference>
<feature type="region of interest" description="Disordered" evidence="1">
    <location>
        <begin position="17"/>
        <end position="52"/>
    </location>
</feature>
<accession>A0AA96V8K6</accession>
<proteinExistence type="predicted"/>
<evidence type="ECO:0000313" key="3">
    <source>
        <dbReference type="Proteomes" id="UP001304970"/>
    </source>
</evidence>
<dbReference type="RefSeq" id="WP_338097748.1">
    <property type="nucleotide sequence ID" value="NZ_CP131061.1"/>
</dbReference>
<feature type="compositionally biased region" description="Polar residues" evidence="1">
    <location>
        <begin position="31"/>
        <end position="52"/>
    </location>
</feature>
<dbReference type="AlphaFoldDB" id="A0AA96V8K6"/>
<reference evidence="2 3" key="1">
    <citation type="submission" date="2023-07" db="EMBL/GenBank/DDBJ databases">
        <title>Closed genome sequence of Methanosarcinaceae archaeon Am2.</title>
        <authorList>
            <person name="Poehlein A."/>
            <person name="Protasov E."/>
            <person name="Platt K."/>
            <person name="Reeh H."/>
            <person name="Daniel R."/>
            <person name="Brune A."/>
        </authorList>
    </citation>
    <scope>NUCLEOTIDE SEQUENCE [LARGE SCALE GENOMIC DNA]</scope>
    <source>
        <strain evidence="2 3">Am2</strain>
    </source>
</reference>
<gene>
    <name evidence="2" type="ORF">MsAm2_16030</name>
</gene>
<sequence>MKQKKFSMLPTASVLLVSGGNTQKESKTEITHNQTSNKQAPNNQTSNKQAPNKQAPNLFLAGEKYAMTHFDPGQSDAFAHNVPRGTFKIDLRKFPRIAGGPVNFMQMISTDPKYMWSTSTGGISYVDVSNDGWKPVAQINTPNLKVIPPEVLDKGLGQEIRNIKQAENIVLKDWGVNWSRLANNVYMFVDKTNVLYANAQPSHVHAYGLKDPKNPAAGIQILRTLDFSETLKKVAKGVNNPSLQKYGAPIIGLSMTYDGQIIILSPFSVSIIDREFKNKPQTIELPKDEFVSNSVCVDEKNAIYVASDKMMRKIVWTGKKLSVDEADGAWASPYDFGEEPPSVKFGTGTGSTPTLMGFGDDPDKLVVITDGANRMNLVAFWRDEIPADFKQQPKTKSRRIAGQIGITCGLVPLPKFIQSEQSVVVDGYGAFVVNNIRDEGHEDKLVDVLAGGPVFTPPIGVERCEWDPKTHSWKSVWTRDDVVGTSMVPSMSIPSKIVLVNGYTLGDGWELTGMDWNTGETVTRIIFGQDNLGNGAYALIQFLPNGDLLFNSIGGPVRVSFKK</sequence>
<evidence type="ECO:0000313" key="2">
    <source>
        <dbReference type="EMBL" id="WNY27790.1"/>
    </source>
</evidence>
<organism evidence="2 3">
    <name type="scientific">Methanolapillus ohkumae</name>
    <dbReference type="NCBI Taxonomy" id="3028298"/>
    <lineage>
        <taxon>Archaea</taxon>
        <taxon>Methanobacteriati</taxon>
        <taxon>Methanobacteriota</taxon>
        <taxon>Stenosarchaea group</taxon>
        <taxon>Methanomicrobia</taxon>
        <taxon>Methanosarcinales</taxon>
        <taxon>Methanosarcinaceae</taxon>
        <taxon>Methanolapillus</taxon>
    </lineage>
</organism>
<keyword evidence="3" id="KW-1185">Reference proteome</keyword>
<protein>
    <submittedName>
        <fullName evidence="2">Uncharacterized protein</fullName>
    </submittedName>
</protein>